<evidence type="ECO:0000256" key="1">
    <source>
        <dbReference type="SAM" id="MobiDB-lite"/>
    </source>
</evidence>
<dbReference type="EMBL" id="SJPL01000001">
    <property type="protein sequence ID" value="TWT69406.1"/>
    <property type="molecule type" value="Genomic_DNA"/>
</dbReference>
<accession>A0A5C5Y0X2</accession>
<sequence>MTVATKSPFAPPKVAQLPSRREGEEMKAILSSLTSVVAKYVDPRVTSHGNHRQKSQSAFLDLAEVFDFAFDFESDLLSDDFLSAAAPFL</sequence>
<name>A0A5C5Y0X2_9PLAN</name>
<reference evidence="2 3" key="1">
    <citation type="submission" date="2019-02" db="EMBL/GenBank/DDBJ databases">
        <title>Deep-cultivation of Planctomycetes and their phenomic and genomic characterization uncovers novel biology.</title>
        <authorList>
            <person name="Wiegand S."/>
            <person name="Jogler M."/>
            <person name="Boedeker C."/>
            <person name="Pinto D."/>
            <person name="Vollmers J."/>
            <person name="Rivas-Marin E."/>
            <person name="Kohn T."/>
            <person name="Peeters S.H."/>
            <person name="Heuer A."/>
            <person name="Rast P."/>
            <person name="Oberbeckmann S."/>
            <person name="Bunk B."/>
            <person name="Jeske O."/>
            <person name="Meyerdierks A."/>
            <person name="Storesund J.E."/>
            <person name="Kallscheuer N."/>
            <person name="Luecker S."/>
            <person name="Lage O.M."/>
            <person name="Pohl T."/>
            <person name="Merkel B.J."/>
            <person name="Hornburger P."/>
            <person name="Mueller R.-W."/>
            <person name="Bruemmer F."/>
            <person name="Labrenz M."/>
            <person name="Spormann A.M."/>
            <person name="Op Den Camp H."/>
            <person name="Overmann J."/>
            <person name="Amann R."/>
            <person name="Jetten M.S.M."/>
            <person name="Mascher T."/>
            <person name="Medema M.H."/>
            <person name="Devos D.P."/>
            <person name="Kaster A.-K."/>
            <person name="Ovreas L."/>
            <person name="Rohde M."/>
            <person name="Galperin M.Y."/>
            <person name="Jogler C."/>
        </authorList>
    </citation>
    <scope>NUCLEOTIDE SEQUENCE [LARGE SCALE GENOMIC DNA]</scope>
    <source>
        <strain evidence="2 3">Pan14r</strain>
    </source>
</reference>
<evidence type="ECO:0000313" key="2">
    <source>
        <dbReference type="EMBL" id="TWT69406.1"/>
    </source>
</evidence>
<organism evidence="2 3">
    <name type="scientific">Crateriforma conspicua</name>
    <dbReference type="NCBI Taxonomy" id="2527996"/>
    <lineage>
        <taxon>Bacteria</taxon>
        <taxon>Pseudomonadati</taxon>
        <taxon>Planctomycetota</taxon>
        <taxon>Planctomycetia</taxon>
        <taxon>Planctomycetales</taxon>
        <taxon>Planctomycetaceae</taxon>
        <taxon>Crateriforma</taxon>
    </lineage>
</organism>
<comment type="caution">
    <text evidence="2">The sequence shown here is derived from an EMBL/GenBank/DDBJ whole genome shotgun (WGS) entry which is preliminary data.</text>
</comment>
<keyword evidence="3" id="KW-1185">Reference proteome</keyword>
<proteinExistence type="predicted"/>
<protein>
    <submittedName>
        <fullName evidence="2">Uncharacterized protein</fullName>
    </submittedName>
</protein>
<feature type="region of interest" description="Disordered" evidence="1">
    <location>
        <begin position="1"/>
        <end position="21"/>
    </location>
</feature>
<evidence type="ECO:0000313" key="3">
    <source>
        <dbReference type="Proteomes" id="UP000317238"/>
    </source>
</evidence>
<dbReference type="Proteomes" id="UP000317238">
    <property type="component" value="Unassembled WGS sequence"/>
</dbReference>
<gene>
    <name evidence="2" type="ORF">Pan14r_16920</name>
</gene>
<dbReference type="AlphaFoldDB" id="A0A5C5Y0X2"/>